<evidence type="ECO:0000313" key="3">
    <source>
        <dbReference type="Proteomes" id="UP001432011"/>
    </source>
</evidence>
<reference evidence="2" key="1">
    <citation type="submission" date="2022-10" db="EMBL/GenBank/DDBJ databases">
        <title>The complete genomes of actinobacterial strains from the NBC collection.</title>
        <authorList>
            <person name="Joergensen T.S."/>
            <person name="Alvarez Arevalo M."/>
            <person name="Sterndorff E.B."/>
            <person name="Faurdal D."/>
            <person name="Vuksanovic O."/>
            <person name="Mourched A.-S."/>
            <person name="Charusanti P."/>
            <person name="Shaw S."/>
            <person name="Blin K."/>
            <person name="Weber T."/>
        </authorList>
    </citation>
    <scope>NUCLEOTIDE SEQUENCE</scope>
    <source>
        <strain evidence="2">NBC_00254</strain>
    </source>
</reference>
<sequence length="288" mass="30227">MTGTSDVVLIHGAWHGAGHFAALAKELTAMGHRVLALDLAGHGSRARFPVSYLARDVEALRTEVSPLADLTLDDVARDVVATLRRLPAPPVVAAHSMGGAVATRVAEIAPKLVAGLVYVAAFVPTLLGSSGAYLDLPEAKTALGGGLYLGDPAAVGAVRIDPRSTDPAYQAELHAAYFSDLDRPDFLALAASLTPDQPMSFLTTATGATAGRWGTVPRTYLRTTLDRALPVELQDVMIRHADELAPATAFTQVTVEAGHAVFAGVPAEVADVIHHAEARPEWRRAARG</sequence>
<organism evidence="2 3">
    <name type="scientific">Microbispora hainanensis</name>
    <dbReference type="NCBI Taxonomy" id="568844"/>
    <lineage>
        <taxon>Bacteria</taxon>
        <taxon>Bacillati</taxon>
        <taxon>Actinomycetota</taxon>
        <taxon>Actinomycetes</taxon>
        <taxon>Streptosporangiales</taxon>
        <taxon>Streptosporangiaceae</taxon>
        <taxon>Microbispora</taxon>
    </lineage>
</organism>
<accession>A0ABZ1SNI6</accession>
<gene>
    <name evidence="2" type="ORF">OG913_28515</name>
</gene>
<protein>
    <submittedName>
        <fullName evidence="2">Alpha/beta hydrolase</fullName>
    </submittedName>
</protein>
<name>A0ABZ1SNI6_9ACTN</name>
<dbReference type="InterPro" id="IPR029058">
    <property type="entry name" value="AB_hydrolase_fold"/>
</dbReference>
<keyword evidence="2" id="KW-0378">Hydrolase</keyword>
<dbReference type="GO" id="GO:0016787">
    <property type="term" value="F:hydrolase activity"/>
    <property type="evidence" value="ECO:0007669"/>
    <property type="project" value="UniProtKB-KW"/>
</dbReference>
<dbReference type="RefSeq" id="WP_328708784.1">
    <property type="nucleotide sequence ID" value="NZ_CP108085.1"/>
</dbReference>
<dbReference type="SUPFAM" id="SSF53474">
    <property type="entry name" value="alpha/beta-Hydrolases"/>
    <property type="match status" value="1"/>
</dbReference>
<dbReference type="EMBL" id="CP108085">
    <property type="protein sequence ID" value="WUP73325.1"/>
    <property type="molecule type" value="Genomic_DNA"/>
</dbReference>
<keyword evidence="3" id="KW-1185">Reference proteome</keyword>
<dbReference type="PANTHER" id="PTHR37017">
    <property type="entry name" value="AB HYDROLASE-1 DOMAIN-CONTAINING PROTEIN-RELATED"/>
    <property type="match status" value="1"/>
</dbReference>
<feature type="domain" description="AB hydrolase-1" evidence="1">
    <location>
        <begin position="7"/>
        <end position="272"/>
    </location>
</feature>
<dbReference type="Proteomes" id="UP001432011">
    <property type="component" value="Chromosome"/>
</dbReference>
<dbReference type="InterPro" id="IPR052897">
    <property type="entry name" value="Sec-Metab_Biosynth_Hydrolase"/>
</dbReference>
<dbReference type="PANTHER" id="PTHR37017:SF11">
    <property type="entry name" value="ESTERASE_LIPASE_THIOESTERASE DOMAIN-CONTAINING PROTEIN"/>
    <property type="match status" value="1"/>
</dbReference>
<evidence type="ECO:0000259" key="1">
    <source>
        <dbReference type="Pfam" id="PF12697"/>
    </source>
</evidence>
<proteinExistence type="predicted"/>
<evidence type="ECO:0000313" key="2">
    <source>
        <dbReference type="EMBL" id="WUP73325.1"/>
    </source>
</evidence>
<dbReference type="InterPro" id="IPR000073">
    <property type="entry name" value="AB_hydrolase_1"/>
</dbReference>
<dbReference type="Gene3D" id="3.40.50.1820">
    <property type="entry name" value="alpha/beta hydrolase"/>
    <property type="match status" value="1"/>
</dbReference>
<dbReference type="Pfam" id="PF12697">
    <property type="entry name" value="Abhydrolase_6"/>
    <property type="match status" value="1"/>
</dbReference>